<evidence type="ECO:0000313" key="1">
    <source>
        <dbReference type="EMBL" id="KAG2564714.1"/>
    </source>
</evidence>
<sequence length="75" mass="9039">MQQDLSRTTPWRDFIWACNSFREACPSTYICMPRRSKISLHERKGNFKGTARHNRGYCHFSLWRYISFISSIMPY</sequence>
<gene>
    <name evidence="1" type="ORF">PVAP13_7NG295967</name>
</gene>
<proteinExistence type="predicted"/>
<dbReference type="AlphaFoldDB" id="A0A8T0Q326"/>
<evidence type="ECO:0000313" key="2">
    <source>
        <dbReference type="Proteomes" id="UP000823388"/>
    </source>
</evidence>
<protein>
    <submittedName>
        <fullName evidence="1">Uncharacterized protein</fullName>
    </submittedName>
</protein>
<dbReference type="Proteomes" id="UP000823388">
    <property type="component" value="Chromosome 7N"/>
</dbReference>
<comment type="caution">
    <text evidence="1">The sequence shown here is derived from an EMBL/GenBank/DDBJ whole genome shotgun (WGS) entry which is preliminary data.</text>
</comment>
<accession>A0A8T0Q326</accession>
<name>A0A8T0Q326_PANVG</name>
<organism evidence="1 2">
    <name type="scientific">Panicum virgatum</name>
    <name type="common">Blackwell switchgrass</name>
    <dbReference type="NCBI Taxonomy" id="38727"/>
    <lineage>
        <taxon>Eukaryota</taxon>
        <taxon>Viridiplantae</taxon>
        <taxon>Streptophyta</taxon>
        <taxon>Embryophyta</taxon>
        <taxon>Tracheophyta</taxon>
        <taxon>Spermatophyta</taxon>
        <taxon>Magnoliopsida</taxon>
        <taxon>Liliopsida</taxon>
        <taxon>Poales</taxon>
        <taxon>Poaceae</taxon>
        <taxon>PACMAD clade</taxon>
        <taxon>Panicoideae</taxon>
        <taxon>Panicodae</taxon>
        <taxon>Paniceae</taxon>
        <taxon>Panicinae</taxon>
        <taxon>Panicum</taxon>
        <taxon>Panicum sect. Hiantes</taxon>
    </lineage>
</organism>
<keyword evidence="2" id="KW-1185">Reference proteome</keyword>
<reference evidence="1" key="1">
    <citation type="submission" date="2020-05" db="EMBL/GenBank/DDBJ databases">
        <title>WGS assembly of Panicum virgatum.</title>
        <authorList>
            <person name="Lovell J.T."/>
            <person name="Jenkins J."/>
            <person name="Shu S."/>
            <person name="Juenger T.E."/>
            <person name="Schmutz J."/>
        </authorList>
    </citation>
    <scope>NUCLEOTIDE SEQUENCE</scope>
    <source>
        <strain evidence="1">AP13</strain>
    </source>
</reference>
<dbReference type="EMBL" id="CM029050">
    <property type="protein sequence ID" value="KAG2564714.1"/>
    <property type="molecule type" value="Genomic_DNA"/>
</dbReference>